<dbReference type="AlphaFoldDB" id="A0A7M5X1F3"/>
<dbReference type="Proteomes" id="UP000594262">
    <property type="component" value="Unplaced"/>
</dbReference>
<dbReference type="RefSeq" id="XP_066931213.1">
    <property type="nucleotide sequence ID" value="XM_067075112.1"/>
</dbReference>
<dbReference type="PANTHER" id="PTHR11615">
    <property type="entry name" value="NITRATE, FORMATE, IRON DEHYDROGENASE"/>
    <property type="match status" value="1"/>
</dbReference>
<sequence length="480" mass="54505">MSNFSGALQITDLNDFITPSQECIKPVQIDKNNAPKTDKGRAAIKIEADGYYQIDEDTGSQIRLKKAEITLNDCLACSGCITSAETVLVNQQSKDELYRIMSENEAKPESEKVHFVASISPQSLASIASKFDFTMDECMGKLTTFFKQLGFVEVFDTNLARSLSLIEMQEEFIKRYQSPVKTSFPMLTSACPGWICYAEKTHGNFILPYISKVKSPQAVMGTLVKSKMSQKYGVTPERIYHMTVMPCFDKKLEASREDFYNDVYQSRDVDLVITSLEIEGMLQEKEIDLKNVGQTSFSSDLSLLDGDGSLVSHIGSSSGGYLEHVFRHTSQSLFGKESREPLEYKMLRNKDFQEVSLMVDGEEKLKFAFAYGFRNIQNIVQKIKRKKCQYHFVEIMACPSGCVNGGGQMRAETKEEAKSLLETTEELYQGMAKEDPRDSEKTRDIREHLHEFKMVDNKDSLLYTEYHEVKKNVTALNIKW</sequence>
<evidence type="ECO:0000256" key="4">
    <source>
        <dbReference type="ARBA" id="ARBA00023004"/>
    </source>
</evidence>
<keyword evidence="2" id="KW-0004">4Fe-4S</keyword>
<dbReference type="GO" id="GO:0046872">
    <property type="term" value="F:metal ion binding"/>
    <property type="evidence" value="ECO:0007669"/>
    <property type="project" value="UniProtKB-KW"/>
</dbReference>
<evidence type="ECO:0000256" key="1">
    <source>
        <dbReference type="ARBA" id="ARBA00006596"/>
    </source>
</evidence>
<dbReference type="Gene3D" id="3.40.950.10">
    <property type="entry name" value="Fe-only Hydrogenase (Larger Subunit), Chain L, domain 3"/>
    <property type="match status" value="1"/>
</dbReference>
<keyword evidence="3" id="KW-0479">Metal-binding</keyword>
<dbReference type="GO" id="GO:0051539">
    <property type="term" value="F:4 iron, 4 sulfur cluster binding"/>
    <property type="evidence" value="ECO:0007669"/>
    <property type="project" value="UniProtKB-KW"/>
</dbReference>
<dbReference type="RefSeq" id="XP_066931212.1">
    <property type="nucleotide sequence ID" value="XM_067075111.1"/>
</dbReference>
<evidence type="ECO:0000256" key="3">
    <source>
        <dbReference type="ARBA" id="ARBA00022723"/>
    </source>
</evidence>
<evidence type="ECO:0000313" key="8">
    <source>
        <dbReference type="Proteomes" id="UP000594262"/>
    </source>
</evidence>
<dbReference type="InterPro" id="IPR050340">
    <property type="entry name" value="Cytosolic_Fe-S_CAF"/>
</dbReference>
<dbReference type="Pfam" id="PF02906">
    <property type="entry name" value="Fe_hyd_lg_C"/>
    <property type="match status" value="1"/>
</dbReference>
<comment type="similarity">
    <text evidence="1">Belongs to the NARF family.</text>
</comment>
<dbReference type="EnsemblMetazoa" id="CLYHEMT016147.1">
    <property type="protein sequence ID" value="CLYHEMP016147.1"/>
    <property type="gene ID" value="CLYHEMG016147"/>
</dbReference>
<evidence type="ECO:0000313" key="7">
    <source>
        <dbReference type="EnsemblMetazoa" id="CLYHEMP016147.1"/>
    </source>
</evidence>
<dbReference type="FunFam" id="3.30.70.20:FF:000042">
    <property type="entry name" value="Cytosolic Fe-S cluster assembly factor NAR1"/>
    <property type="match status" value="1"/>
</dbReference>
<reference evidence="7" key="1">
    <citation type="submission" date="2021-01" db="UniProtKB">
        <authorList>
            <consortium name="EnsemblMetazoa"/>
        </authorList>
    </citation>
    <scope>IDENTIFICATION</scope>
</reference>
<dbReference type="OrthoDB" id="10253113at2759"/>
<evidence type="ECO:0000256" key="5">
    <source>
        <dbReference type="ARBA" id="ARBA00023014"/>
    </source>
</evidence>
<dbReference type="RefSeq" id="XP_066931214.1">
    <property type="nucleotide sequence ID" value="XM_067075113.1"/>
</dbReference>
<dbReference type="Gene3D" id="3.40.50.1780">
    <property type="match status" value="1"/>
</dbReference>
<accession>A0A7M5X1F3</accession>
<dbReference type="GeneID" id="136818882"/>
<keyword evidence="8" id="KW-1185">Reference proteome</keyword>
<dbReference type="InterPro" id="IPR004108">
    <property type="entry name" value="Fe_hydrogenase_lsu_C"/>
</dbReference>
<evidence type="ECO:0000259" key="6">
    <source>
        <dbReference type="Pfam" id="PF02906"/>
    </source>
</evidence>
<protein>
    <recommendedName>
        <fullName evidence="6">Iron hydrogenase large subunit C-terminal domain-containing protein</fullName>
    </recommendedName>
</protein>
<dbReference type="SUPFAM" id="SSF53920">
    <property type="entry name" value="Fe-only hydrogenase"/>
    <property type="match status" value="1"/>
</dbReference>
<evidence type="ECO:0000256" key="2">
    <source>
        <dbReference type="ARBA" id="ARBA00022485"/>
    </source>
</evidence>
<organism evidence="7 8">
    <name type="scientific">Clytia hemisphaerica</name>
    <dbReference type="NCBI Taxonomy" id="252671"/>
    <lineage>
        <taxon>Eukaryota</taxon>
        <taxon>Metazoa</taxon>
        <taxon>Cnidaria</taxon>
        <taxon>Hydrozoa</taxon>
        <taxon>Hydroidolina</taxon>
        <taxon>Leptothecata</taxon>
        <taxon>Obeliida</taxon>
        <taxon>Clytiidae</taxon>
        <taxon>Clytia</taxon>
    </lineage>
</organism>
<dbReference type="InterPro" id="IPR009016">
    <property type="entry name" value="Fe_hydrogenase"/>
</dbReference>
<keyword evidence="4" id="KW-0408">Iron</keyword>
<proteinExistence type="inferred from homology"/>
<keyword evidence="5" id="KW-0411">Iron-sulfur</keyword>
<feature type="domain" description="Iron hydrogenase large subunit C-terminal" evidence="6">
    <location>
        <begin position="114"/>
        <end position="406"/>
    </location>
</feature>
<name>A0A7M5X1F3_9CNID</name>